<evidence type="ECO:0000256" key="3">
    <source>
        <dbReference type="RuleBase" id="RU000524"/>
    </source>
</evidence>
<feature type="compositionally biased region" description="Gly residues" evidence="4">
    <location>
        <begin position="154"/>
        <end position="165"/>
    </location>
</feature>
<dbReference type="GO" id="GO:0009295">
    <property type="term" value="C:nucleoid"/>
    <property type="evidence" value="ECO:0007669"/>
    <property type="project" value="TreeGrafter"/>
</dbReference>
<dbReference type="CDD" id="cd04496">
    <property type="entry name" value="SSB_OBF"/>
    <property type="match status" value="1"/>
</dbReference>
<dbReference type="GO" id="GO:0006260">
    <property type="term" value="P:DNA replication"/>
    <property type="evidence" value="ECO:0007669"/>
    <property type="project" value="InterPro"/>
</dbReference>
<evidence type="ECO:0000256" key="1">
    <source>
        <dbReference type="ARBA" id="ARBA00023125"/>
    </source>
</evidence>
<keyword evidence="6" id="KW-1185">Reference proteome</keyword>
<dbReference type="Pfam" id="PF00436">
    <property type="entry name" value="SSB"/>
    <property type="match status" value="1"/>
</dbReference>
<protein>
    <recommendedName>
        <fullName evidence="2 3">Single-stranded DNA-binding protein</fullName>
        <shortName evidence="2">SSB</shortName>
    </recommendedName>
</protein>
<reference evidence="5 6" key="1">
    <citation type="submission" date="2019-09" db="EMBL/GenBank/DDBJ databases">
        <title>Characterization of the phylogenetic diversity of two novel species belonging to the genus Bifidobacterium: Bifidobacterium cebidarum sp. nov. and Bifidobacterium leontopitheci sp. nov.</title>
        <authorList>
            <person name="Lugli G.A."/>
            <person name="Duranti S."/>
            <person name="Milani C."/>
            <person name="Turroni F."/>
            <person name="Ventura M."/>
        </authorList>
    </citation>
    <scope>NUCLEOTIDE SEQUENCE [LARGE SCALE GENOMIC DNA]</scope>
    <source>
        <strain evidence="5 6">LMG 31469</strain>
    </source>
</reference>
<proteinExistence type="inferred from homology"/>
<dbReference type="EMBL" id="WBVS01000002">
    <property type="protein sequence ID" value="KAB7788959.1"/>
    <property type="molecule type" value="Genomic_DNA"/>
</dbReference>
<evidence type="ECO:0000313" key="5">
    <source>
        <dbReference type="EMBL" id="KAB7788959.1"/>
    </source>
</evidence>
<dbReference type="Proteomes" id="UP000468413">
    <property type="component" value="Unassembled WGS sequence"/>
</dbReference>
<gene>
    <name evidence="5" type="ORF">F7D08_0693</name>
</gene>
<dbReference type="PANTHER" id="PTHR10302:SF27">
    <property type="entry name" value="SINGLE-STRANDED DNA-BINDING PROTEIN"/>
    <property type="match status" value="1"/>
</dbReference>
<keyword evidence="1 2" id="KW-0238">DNA-binding</keyword>
<dbReference type="HAMAP" id="MF_00984">
    <property type="entry name" value="SSB"/>
    <property type="match status" value="1"/>
</dbReference>
<dbReference type="InterPro" id="IPR011344">
    <property type="entry name" value="ssDNA-bd"/>
</dbReference>
<name>A0A6I1GHT6_9BIFI</name>
<dbReference type="NCBIfam" id="TIGR00621">
    <property type="entry name" value="ssb"/>
    <property type="match status" value="1"/>
</dbReference>
<comment type="subunit">
    <text evidence="2">Homotetramer.</text>
</comment>
<sequence>MAGETIITVVGNLTRDPELRTIGSGSTVVNFTIAASTRQYNRNTNQWEDGDTLFMNCSAWDGRTSSLASNIASSLSKGMRVIAQGRLTQRSYQAQDGSQRTVVELRVDEIGPALSRATAQVTRQTSQGGFQGRSGGFQGGQPAQGYGNQAGQNTGNGGYNGGQTGYSGGQNQGGYNGGYQGGAGYSQQPAAPSAPAAPAVDPWSSGSSAGSADSGFTFGGSSEFGGDDNDPEF</sequence>
<feature type="compositionally biased region" description="Low complexity" evidence="4">
    <location>
        <begin position="140"/>
        <end position="153"/>
    </location>
</feature>
<accession>A0A6I1GHT6</accession>
<organism evidence="5 6">
    <name type="scientific">Bifidobacterium cebidarum</name>
    <dbReference type="NCBI Taxonomy" id="2650773"/>
    <lineage>
        <taxon>Bacteria</taxon>
        <taxon>Bacillati</taxon>
        <taxon>Actinomycetota</taxon>
        <taxon>Actinomycetes</taxon>
        <taxon>Bifidobacteriales</taxon>
        <taxon>Bifidobacteriaceae</taxon>
        <taxon>Bifidobacterium</taxon>
    </lineage>
</organism>
<evidence type="ECO:0000313" key="6">
    <source>
        <dbReference type="Proteomes" id="UP000468413"/>
    </source>
</evidence>
<dbReference type="PANTHER" id="PTHR10302">
    <property type="entry name" value="SINGLE-STRANDED DNA-BINDING PROTEIN"/>
    <property type="match status" value="1"/>
</dbReference>
<dbReference type="RefSeq" id="WP_152209302.1">
    <property type="nucleotide sequence ID" value="NZ_WBVS01000002.1"/>
</dbReference>
<dbReference type="GO" id="GO:0003697">
    <property type="term" value="F:single-stranded DNA binding"/>
    <property type="evidence" value="ECO:0007669"/>
    <property type="project" value="UniProtKB-UniRule"/>
</dbReference>
<evidence type="ECO:0000256" key="4">
    <source>
        <dbReference type="SAM" id="MobiDB-lite"/>
    </source>
</evidence>
<dbReference type="SUPFAM" id="SSF50249">
    <property type="entry name" value="Nucleic acid-binding proteins"/>
    <property type="match status" value="1"/>
</dbReference>
<comment type="caution">
    <text evidence="5">The sequence shown here is derived from an EMBL/GenBank/DDBJ whole genome shotgun (WGS) entry which is preliminary data.</text>
</comment>
<dbReference type="AlphaFoldDB" id="A0A6I1GHT6"/>
<dbReference type="Gene3D" id="2.40.50.140">
    <property type="entry name" value="Nucleic acid-binding proteins"/>
    <property type="match status" value="1"/>
</dbReference>
<dbReference type="PROSITE" id="PS50935">
    <property type="entry name" value="SSB"/>
    <property type="match status" value="1"/>
</dbReference>
<dbReference type="InterPro" id="IPR012340">
    <property type="entry name" value="NA-bd_OB-fold"/>
</dbReference>
<feature type="compositionally biased region" description="Gly residues" evidence="4">
    <location>
        <begin position="129"/>
        <end position="139"/>
    </location>
</feature>
<dbReference type="NCBIfam" id="NF005851">
    <property type="entry name" value="PRK07772.1"/>
    <property type="match status" value="1"/>
</dbReference>
<feature type="compositionally biased region" description="Low complexity" evidence="4">
    <location>
        <begin position="185"/>
        <end position="221"/>
    </location>
</feature>
<comment type="caution">
    <text evidence="2">Lacks conserved residue(s) required for the propagation of feature annotation.</text>
</comment>
<dbReference type="InterPro" id="IPR000424">
    <property type="entry name" value="Primosome_PriB/ssb"/>
</dbReference>
<feature type="region of interest" description="Disordered" evidence="4">
    <location>
        <begin position="116"/>
        <end position="165"/>
    </location>
</feature>
<feature type="region of interest" description="Disordered" evidence="4">
    <location>
        <begin position="179"/>
        <end position="233"/>
    </location>
</feature>
<evidence type="ECO:0000256" key="2">
    <source>
        <dbReference type="HAMAP-Rule" id="MF_00984"/>
    </source>
</evidence>